<keyword evidence="1" id="KW-0472">Membrane</keyword>
<feature type="compositionally biased region" description="Pro residues" evidence="2">
    <location>
        <begin position="162"/>
        <end position="194"/>
    </location>
</feature>
<keyword evidence="1" id="KW-0813">Transport</keyword>
<dbReference type="Proteomes" id="UP000626092">
    <property type="component" value="Unassembled WGS sequence"/>
</dbReference>
<dbReference type="GO" id="GO:0070973">
    <property type="term" value="P:protein localization to endoplasmic reticulum exit site"/>
    <property type="evidence" value="ECO:0007669"/>
    <property type="project" value="UniProtKB-UniRule"/>
</dbReference>
<dbReference type="GO" id="GO:0006886">
    <property type="term" value="P:intracellular protein transport"/>
    <property type="evidence" value="ECO:0007669"/>
    <property type="project" value="UniProtKB-UniRule"/>
</dbReference>
<proteinExistence type="inferred from homology"/>
<feature type="compositionally biased region" description="Basic and acidic residues" evidence="2">
    <location>
        <begin position="148"/>
        <end position="159"/>
    </location>
</feature>
<feature type="transmembrane region" description="Helical" evidence="1">
    <location>
        <begin position="43"/>
        <end position="64"/>
    </location>
</feature>
<keyword evidence="4" id="KW-1185">Reference proteome</keyword>
<dbReference type="GO" id="GO:0006888">
    <property type="term" value="P:endoplasmic reticulum to Golgi vesicle-mediated transport"/>
    <property type="evidence" value="ECO:0007669"/>
    <property type="project" value="UniProtKB-UniRule"/>
</dbReference>
<feature type="compositionally biased region" description="Low complexity" evidence="2">
    <location>
        <begin position="220"/>
        <end position="238"/>
    </location>
</feature>
<name>A0A834GSN5_RHOSS</name>
<keyword evidence="1" id="KW-0653">Protein transport</keyword>
<dbReference type="GO" id="GO:0005789">
    <property type="term" value="C:endoplasmic reticulum membrane"/>
    <property type="evidence" value="ECO:0007669"/>
    <property type="project" value="UniProtKB-SubCell"/>
</dbReference>
<keyword evidence="1" id="KW-0812">Transmembrane</keyword>
<dbReference type="InterPro" id="IPR008417">
    <property type="entry name" value="BAP29/BAP31"/>
</dbReference>
<evidence type="ECO:0000256" key="2">
    <source>
        <dbReference type="SAM" id="MobiDB-lite"/>
    </source>
</evidence>
<gene>
    <name evidence="3" type="ORF">RHSIM_Rhsim06G0163700</name>
</gene>
<comment type="similarity">
    <text evidence="1">Belongs to the BCAP29/BCAP31 family.</text>
</comment>
<comment type="subcellular location">
    <subcellularLocation>
        <location evidence="1">Endoplasmic reticulum membrane</location>
        <topology evidence="1">Multi-pass membrane protein</topology>
    </subcellularLocation>
</comment>
<keyword evidence="1" id="KW-0931">ER-Golgi transport</keyword>
<feature type="compositionally biased region" description="Low complexity" evidence="2">
    <location>
        <begin position="195"/>
        <end position="205"/>
    </location>
</feature>
<reference evidence="3" key="1">
    <citation type="submission" date="2019-11" db="EMBL/GenBank/DDBJ databases">
        <authorList>
            <person name="Liu Y."/>
            <person name="Hou J."/>
            <person name="Li T.-Q."/>
            <person name="Guan C.-H."/>
            <person name="Wu X."/>
            <person name="Wu H.-Z."/>
            <person name="Ling F."/>
            <person name="Zhang R."/>
            <person name="Shi X.-G."/>
            <person name="Ren J.-P."/>
            <person name="Chen E.-F."/>
            <person name="Sun J.-M."/>
        </authorList>
    </citation>
    <scope>NUCLEOTIDE SEQUENCE</scope>
    <source>
        <strain evidence="3">Adult_tree_wgs_1</strain>
        <tissue evidence="3">Leaves</tissue>
    </source>
</reference>
<feature type="transmembrane region" description="Helical" evidence="1">
    <location>
        <begin position="6"/>
        <end position="22"/>
    </location>
</feature>
<dbReference type="CDD" id="cd22541">
    <property type="entry name" value="SP5_N"/>
    <property type="match status" value="1"/>
</dbReference>
<evidence type="ECO:0000313" key="3">
    <source>
        <dbReference type="EMBL" id="KAF7141534.1"/>
    </source>
</evidence>
<feature type="region of interest" description="Disordered" evidence="2">
    <location>
        <begin position="148"/>
        <end position="268"/>
    </location>
</feature>
<keyword evidence="1" id="KW-1133">Transmembrane helix</keyword>
<accession>A0A834GSN5</accession>
<comment type="function">
    <text evidence="1">May play a role in anterograde transport of membrane proteins from the endoplasmic reticulum to the Golgi.</text>
</comment>
<comment type="caution">
    <text evidence="3">The sequence shown here is derived from an EMBL/GenBank/DDBJ whole genome shotgun (WGS) entry which is preliminary data.</text>
</comment>
<feature type="compositionally biased region" description="Low complexity" evidence="2">
    <location>
        <begin position="247"/>
        <end position="261"/>
    </location>
</feature>
<evidence type="ECO:0000313" key="4">
    <source>
        <dbReference type="Proteomes" id="UP000626092"/>
    </source>
</evidence>
<sequence length="281" mass="30125">MTQLFFWAILGEMVVILILLFKTPLRNLAVMALNLLKRDAGPLVAKTVAGVVFVMMSTTVYNITEIHSRPMESLNPTDQILLCRHILEASLMGFLLFLSLVIDRLHQTLEAAKKQNRAMEDAKSGSSDELKVLGEEISSLKTKIKQLESKCESKGKEAEANAPPPNPVPPSPPPDAAEPPTSPHPLTPSSPSPDPLAAISASSLPRYHTPPLAPSPPRLAPSSFAASPPRPAPSTFTAVPPHPTQSPIPAASPIRSSSISHPLRRRLGSPLISCQSPACYS</sequence>
<dbReference type="PANTHER" id="PTHR12701:SF56">
    <property type="entry name" value="ENDOPLASMIC RETICULUM TRANSMEMBRANE PROTEIN"/>
    <property type="match status" value="1"/>
</dbReference>
<keyword evidence="1" id="KW-0256">Endoplasmic reticulum</keyword>
<dbReference type="OrthoDB" id="435607at2759"/>
<organism evidence="3 4">
    <name type="scientific">Rhododendron simsii</name>
    <name type="common">Sims's rhododendron</name>
    <dbReference type="NCBI Taxonomy" id="118357"/>
    <lineage>
        <taxon>Eukaryota</taxon>
        <taxon>Viridiplantae</taxon>
        <taxon>Streptophyta</taxon>
        <taxon>Embryophyta</taxon>
        <taxon>Tracheophyta</taxon>
        <taxon>Spermatophyta</taxon>
        <taxon>Magnoliopsida</taxon>
        <taxon>eudicotyledons</taxon>
        <taxon>Gunneridae</taxon>
        <taxon>Pentapetalae</taxon>
        <taxon>asterids</taxon>
        <taxon>Ericales</taxon>
        <taxon>Ericaceae</taxon>
        <taxon>Ericoideae</taxon>
        <taxon>Rhodoreae</taxon>
        <taxon>Rhododendron</taxon>
    </lineage>
</organism>
<dbReference type="PANTHER" id="PTHR12701">
    <property type="entry name" value="BCR-ASSOCIATED PROTEIN, BAP"/>
    <property type="match status" value="1"/>
</dbReference>
<comment type="caution">
    <text evidence="1">Lacks conserved residue(s) required for the propagation of feature annotation.</text>
</comment>
<protein>
    <recommendedName>
        <fullName evidence="1">Endoplasmic reticulum transmembrane protein</fullName>
    </recommendedName>
</protein>
<evidence type="ECO:0000256" key="1">
    <source>
        <dbReference type="RuleBase" id="RU367026"/>
    </source>
</evidence>
<dbReference type="EMBL" id="WJXA01000006">
    <property type="protein sequence ID" value="KAF7141534.1"/>
    <property type="molecule type" value="Genomic_DNA"/>
</dbReference>
<dbReference type="AlphaFoldDB" id="A0A834GSN5"/>